<dbReference type="InterPro" id="IPR045062">
    <property type="entry name" value="Cyt_c_biogenesis_CcsA/CcmC"/>
</dbReference>
<evidence type="ECO:0000259" key="6">
    <source>
        <dbReference type="Pfam" id="PF01578"/>
    </source>
</evidence>
<sequence>MTDAYLTRLHEFTIILYAISVLLYFFDFMHNNQKANRAAFWLLSFVWLLQTAFLLIYMVDTKRFPVLTIMEGLYFYTWVLVSFSLLINKLLKIDFIVFFTNVLGFIIMAIHTFAPIREGTEIATQVISELLLIHITAALLAYGGFSLSFIFSLLYCVQFNLLKKKIWGKRLRRIPDLTKLENIAYLFNVFSVPLLLIALILGIQWASVQAPGFVWYDPKILGSFLVLFIYGCCLYARVTHKLVGKGIAYFNIACFLILLINFFLAGNFSTFHYK</sequence>
<feature type="transmembrane region" description="Helical" evidence="5">
    <location>
        <begin position="38"/>
        <end position="58"/>
    </location>
</feature>
<dbReference type="GeneID" id="87616078"/>
<keyword evidence="3 5" id="KW-1133">Transmembrane helix</keyword>
<comment type="subcellular location">
    <subcellularLocation>
        <location evidence="1">Membrane</location>
        <topology evidence="1">Multi-pass membrane protein</topology>
    </subcellularLocation>
</comment>
<keyword evidence="2 5" id="KW-0812">Transmembrane</keyword>
<dbReference type="AlphaFoldDB" id="A0A3S2TV87"/>
<dbReference type="PANTHER" id="PTHR30071">
    <property type="entry name" value="HEME EXPORTER PROTEIN C"/>
    <property type="match status" value="1"/>
</dbReference>
<evidence type="ECO:0000256" key="4">
    <source>
        <dbReference type="ARBA" id="ARBA00023136"/>
    </source>
</evidence>
<dbReference type="Pfam" id="PF01578">
    <property type="entry name" value="Cytochrom_C_asm"/>
    <property type="match status" value="1"/>
</dbReference>
<evidence type="ECO:0000256" key="3">
    <source>
        <dbReference type="ARBA" id="ARBA00022989"/>
    </source>
</evidence>
<evidence type="ECO:0000256" key="2">
    <source>
        <dbReference type="ARBA" id="ARBA00022692"/>
    </source>
</evidence>
<proteinExistence type="predicted"/>
<feature type="transmembrane region" description="Helical" evidence="5">
    <location>
        <begin position="93"/>
        <end position="113"/>
    </location>
</feature>
<dbReference type="GO" id="GO:0017004">
    <property type="term" value="P:cytochrome complex assembly"/>
    <property type="evidence" value="ECO:0007669"/>
    <property type="project" value="InterPro"/>
</dbReference>
<dbReference type="RefSeq" id="WP_127737212.1">
    <property type="nucleotide sequence ID" value="NZ_CAJCKN010000023.1"/>
</dbReference>
<evidence type="ECO:0000256" key="5">
    <source>
        <dbReference type="SAM" id="Phobius"/>
    </source>
</evidence>
<comment type="caution">
    <text evidence="7">The sequence shown here is derived from an EMBL/GenBank/DDBJ whole genome shotgun (WGS) entry which is preliminary data.</text>
</comment>
<organism evidence="7 8">
    <name type="scientific">Niallia taxi</name>
    <dbReference type="NCBI Taxonomy" id="2499688"/>
    <lineage>
        <taxon>Bacteria</taxon>
        <taxon>Bacillati</taxon>
        <taxon>Bacillota</taxon>
        <taxon>Bacilli</taxon>
        <taxon>Bacillales</taxon>
        <taxon>Bacillaceae</taxon>
        <taxon>Niallia</taxon>
    </lineage>
</organism>
<feature type="transmembrane region" description="Helical" evidence="5">
    <location>
        <begin position="64"/>
        <end position="86"/>
    </location>
</feature>
<accession>A0A3S2TV87</accession>
<feature type="transmembrane region" description="Helical" evidence="5">
    <location>
        <begin position="133"/>
        <end position="162"/>
    </location>
</feature>
<keyword evidence="4 5" id="KW-0472">Membrane</keyword>
<dbReference type="Proteomes" id="UP000288024">
    <property type="component" value="Unassembled WGS sequence"/>
</dbReference>
<feature type="transmembrane region" description="Helical" evidence="5">
    <location>
        <begin position="183"/>
        <end position="208"/>
    </location>
</feature>
<name>A0A3S2TV87_9BACI</name>
<dbReference type="EMBL" id="RZTZ01000002">
    <property type="protein sequence ID" value="RVT65047.1"/>
    <property type="molecule type" value="Genomic_DNA"/>
</dbReference>
<dbReference type="GO" id="GO:0020037">
    <property type="term" value="F:heme binding"/>
    <property type="evidence" value="ECO:0007669"/>
    <property type="project" value="InterPro"/>
</dbReference>
<reference evidence="7 8" key="1">
    <citation type="submission" date="2019-01" db="EMBL/GenBank/DDBJ databases">
        <title>Bacillus sp. M5HDSG1-1, whole genome shotgun sequence.</title>
        <authorList>
            <person name="Tuo L."/>
        </authorList>
    </citation>
    <scope>NUCLEOTIDE SEQUENCE [LARGE SCALE GENOMIC DNA]</scope>
    <source>
        <strain evidence="7 8">M5HDSG1-1</strain>
    </source>
</reference>
<dbReference type="PANTHER" id="PTHR30071:SF15">
    <property type="entry name" value="PROTEIN HEMX"/>
    <property type="match status" value="1"/>
</dbReference>
<gene>
    <name evidence="7" type="ORF">EM808_05925</name>
</gene>
<dbReference type="InterPro" id="IPR002541">
    <property type="entry name" value="Cyt_c_assembly"/>
</dbReference>
<protein>
    <submittedName>
        <fullName evidence="7">Cytochrome C assembly protein</fullName>
    </submittedName>
</protein>
<feature type="transmembrane region" description="Helical" evidence="5">
    <location>
        <begin position="248"/>
        <end position="268"/>
    </location>
</feature>
<feature type="transmembrane region" description="Helical" evidence="5">
    <location>
        <begin position="220"/>
        <end position="236"/>
    </location>
</feature>
<evidence type="ECO:0000313" key="7">
    <source>
        <dbReference type="EMBL" id="RVT65047.1"/>
    </source>
</evidence>
<dbReference type="GO" id="GO:0005886">
    <property type="term" value="C:plasma membrane"/>
    <property type="evidence" value="ECO:0007669"/>
    <property type="project" value="TreeGrafter"/>
</dbReference>
<feature type="domain" description="Cytochrome c assembly protein" evidence="6">
    <location>
        <begin position="69"/>
        <end position="265"/>
    </location>
</feature>
<evidence type="ECO:0000256" key="1">
    <source>
        <dbReference type="ARBA" id="ARBA00004141"/>
    </source>
</evidence>
<evidence type="ECO:0000313" key="8">
    <source>
        <dbReference type="Proteomes" id="UP000288024"/>
    </source>
</evidence>
<keyword evidence="8" id="KW-1185">Reference proteome</keyword>
<feature type="transmembrane region" description="Helical" evidence="5">
    <location>
        <begin position="6"/>
        <end position="26"/>
    </location>
</feature>